<dbReference type="AlphaFoldDB" id="A0A9Q1HWK0"/>
<dbReference type="Gene3D" id="1.10.533.10">
    <property type="entry name" value="Death Domain, Fas"/>
    <property type="match status" value="2"/>
</dbReference>
<dbReference type="SUPFAM" id="SSF47986">
    <property type="entry name" value="DEATH domain"/>
    <property type="match status" value="2"/>
</dbReference>
<dbReference type="OrthoDB" id="8947098at2759"/>
<reference evidence="3" key="1">
    <citation type="journal article" date="2023" name="Science">
        <title>Genome structures resolve the early diversification of teleost fishes.</title>
        <authorList>
            <person name="Parey E."/>
            <person name="Louis A."/>
            <person name="Montfort J."/>
            <person name="Bouchez O."/>
            <person name="Roques C."/>
            <person name="Iampietro C."/>
            <person name="Lluch J."/>
            <person name="Castinel A."/>
            <person name="Donnadieu C."/>
            <person name="Desvignes T."/>
            <person name="Floi Bucao C."/>
            <person name="Jouanno E."/>
            <person name="Wen M."/>
            <person name="Mejri S."/>
            <person name="Dirks R."/>
            <person name="Jansen H."/>
            <person name="Henkel C."/>
            <person name="Chen W.J."/>
            <person name="Zahm M."/>
            <person name="Cabau C."/>
            <person name="Klopp C."/>
            <person name="Thompson A.W."/>
            <person name="Robinson-Rechavi M."/>
            <person name="Braasch I."/>
            <person name="Lecointre G."/>
            <person name="Bobe J."/>
            <person name="Postlethwait J.H."/>
            <person name="Berthelot C."/>
            <person name="Roest Crollius H."/>
            <person name="Guiguen Y."/>
        </authorList>
    </citation>
    <scope>NUCLEOTIDE SEQUENCE</scope>
    <source>
        <strain evidence="3">Concon-B</strain>
    </source>
</reference>
<dbReference type="SMART" id="SM00005">
    <property type="entry name" value="DEATH"/>
    <property type="match status" value="1"/>
</dbReference>
<dbReference type="EMBL" id="JAFJMO010000010">
    <property type="protein sequence ID" value="KAJ8265698.1"/>
    <property type="molecule type" value="Genomic_DNA"/>
</dbReference>
<dbReference type="GO" id="GO:0007165">
    <property type="term" value="P:signal transduction"/>
    <property type="evidence" value="ECO:0007669"/>
    <property type="project" value="InterPro"/>
</dbReference>
<dbReference type="PROSITE" id="PS50209">
    <property type="entry name" value="CARD"/>
    <property type="match status" value="1"/>
</dbReference>
<dbReference type="Proteomes" id="UP001152803">
    <property type="component" value="Unassembled WGS sequence"/>
</dbReference>
<name>A0A9Q1HWK0_CONCO</name>
<dbReference type="CDD" id="cd01671">
    <property type="entry name" value="CARD"/>
    <property type="match status" value="1"/>
</dbReference>
<dbReference type="CDD" id="cd01670">
    <property type="entry name" value="Death"/>
    <property type="match status" value="1"/>
</dbReference>
<feature type="domain" description="Death" evidence="1">
    <location>
        <begin position="242"/>
        <end position="311"/>
    </location>
</feature>
<dbReference type="PROSITE" id="PS50017">
    <property type="entry name" value="DEATH_DOMAIN"/>
    <property type="match status" value="1"/>
</dbReference>
<protein>
    <recommendedName>
        <fullName evidence="5">Fas-associated death domain protein</fullName>
    </recommendedName>
</protein>
<dbReference type="InterPro" id="IPR011029">
    <property type="entry name" value="DEATH-like_dom_sf"/>
</dbReference>
<evidence type="ECO:0000313" key="4">
    <source>
        <dbReference type="Proteomes" id="UP001152803"/>
    </source>
</evidence>
<evidence type="ECO:0000259" key="2">
    <source>
        <dbReference type="PROSITE" id="PS50209"/>
    </source>
</evidence>
<dbReference type="Pfam" id="PF00531">
    <property type="entry name" value="Death"/>
    <property type="match status" value="1"/>
</dbReference>
<feature type="domain" description="CARD" evidence="2">
    <location>
        <begin position="110"/>
        <end position="190"/>
    </location>
</feature>
<organism evidence="3 4">
    <name type="scientific">Conger conger</name>
    <name type="common">Conger eel</name>
    <name type="synonym">Muraena conger</name>
    <dbReference type="NCBI Taxonomy" id="82655"/>
    <lineage>
        <taxon>Eukaryota</taxon>
        <taxon>Metazoa</taxon>
        <taxon>Chordata</taxon>
        <taxon>Craniata</taxon>
        <taxon>Vertebrata</taxon>
        <taxon>Euteleostomi</taxon>
        <taxon>Actinopterygii</taxon>
        <taxon>Neopterygii</taxon>
        <taxon>Teleostei</taxon>
        <taxon>Anguilliformes</taxon>
        <taxon>Congridae</taxon>
        <taxon>Conger</taxon>
    </lineage>
</organism>
<proteinExistence type="predicted"/>
<keyword evidence="4" id="KW-1185">Reference proteome</keyword>
<dbReference type="InterPro" id="IPR000488">
    <property type="entry name" value="Death_dom"/>
</dbReference>
<evidence type="ECO:0000313" key="3">
    <source>
        <dbReference type="EMBL" id="KAJ8265698.1"/>
    </source>
</evidence>
<comment type="caution">
    <text evidence="3">The sequence shown here is derived from an EMBL/GenBank/DDBJ whole genome shotgun (WGS) entry which is preliminary data.</text>
</comment>
<accession>A0A9Q1HWK0</accession>
<dbReference type="GO" id="GO:0042981">
    <property type="term" value="P:regulation of apoptotic process"/>
    <property type="evidence" value="ECO:0007669"/>
    <property type="project" value="InterPro"/>
</dbReference>
<evidence type="ECO:0008006" key="5">
    <source>
        <dbReference type="Google" id="ProtNLM"/>
    </source>
</evidence>
<sequence length="330" mass="37052">MKALLPAPSSVKRSDVMWWAGNIPLDVDRIPSDFPDRRCSQRDTLCSTKPTVRMGSLRSGWGACGQDKTQLPTVKEEVSLATSPAVPDWRSVETQLTRSVLWKRAVMAEAPEGGAAVLRRLKPKLIEVLSGESDHVLQHADSLSLLSPREYRRLKAIDDPSQKIRDLLDYVIQKGHSPALSFLEFLREADTRNTFPQLSVILERVELLQEPQEQPTKRKTEEPVVEISSKKKKLEAGSGLVSERQMMLVAGEVGRDWKQLGRLALDIPSVRLEQIEEDNPADLRERVFAMLRVWRTREGQDATAARLHALLSADKCAPPADKIDFLLDPV</sequence>
<dbReference type="InterPro" id="IPR001315">
    <property type="entry name" value="CARD"/>
</dbReference>
<gene>
    <name evidence="3" type="ORF">COCON_G00147970</name>
</gene>
<evidence type="ECO:0000259" key="1">
    <source>
        <dbReference type="PROSITE" id="PS50017"/>
    </source>
</evidence>